<evidence type="ECO:0000313" key="15">
    <source>
        <dbReference type="Proteomes" id="UP001597090"/>
    </source>
</evidence>
<dbReference type="Pfam" id="PF04675">
    <property type="entry name" value="DNA_ligase_A_N"/>
    <property type="match status" value="1"/>
</dbReference>
<dbReference type="SUPFAM" id="SSF56091">
    <property type="entry name" value="DNA ligase/mRNA capping enzyme, catalytic domain"/>
    <property type="match status" value="1"/>
</dbReference>
<dbReference type="SUPFAM" id="SSF50249">
    <property type="entry name" value="Nucleic acid-binding proteins"/>
    <property type="match status" value="1"/>
</dbReference>
<evidence type="ECO:0000256" key="4">
    <source>
        <dbReference type="ARBA" id="ARBA00022705"/>
    </source>
</evidence>
<feature type="domain" description="ATP-dependent DNA ligase family profile" evidence="13">
    <location>
        <begin position="311"/>
        <end position="441"/>
    </location>
</feature>
<accession>A0ABW2YV06</accession>
<proteinExistence type="predicted"/>
<dbReference type="InterPro" id="IPR012340">
    <property type="entry name" value="NA-bd_OB-fold"/>
</dbReference>
<keyword evidence="3" id="KW-0132">Cell division</keyword>
<evidence type="ECO:0000256" key="3">
    <source>
        <dbReference type="ARBA" id="ARBA00022618"/>
    </source>
</evidence>
<keyword evidence="8" id="KW-0067">ATP-binding</keyword>
<dbReference type="EMBL" id="JBHTIH010000008">
    <property type="protein sequence ID" value="MFD0740391.1"/>
    <property type="molecule type" value="Genomic_DNA"/>
</dbReference>
<keyword evidence="2 14" id="KW-0436">Ligase</keyword>
<evidence type="ECO:0000256" key="8">
    <source>
        <dbReference type="ARBA" id="ARBA00022840"/>
    </source>
</evidence>
<evidence type="ECO:0000256" key="12">
    <source>
        <dbReference type="ARBA" id="ARBA00034003"/>
    </source>
</evidence>
<dbReference type="InterPro" id="IPR012309">
    <property type="entry name" value="DNA_ligase_ATP-dep_C"/>
</dbReference>
<evidence type="ECO:0000256" key="9">
    <source>
        <dbReference type="ARBA" id="ARBA00023172"/>
    </source>
</evidence>
<dbReference type="RefSeq" id="WP_386813543.1">
    <property type="nucleotide sequence ID" value="NZ_JBHTIH010000008.1"/>
</dbReference>
<dbReference type="PANTHER" id="PTHR45674">
    <property type="entry name" value="DNA LIGASE 1/3 FAMILY MEMBER"/>
    <property type="match status" value="1"/>
</dbReference>
<keyword evidence="6" id="KW-0547">Nucleotide-binding</keyword>
<evidence type="ECO:0000256" key="2">
    <source>
        <dbReference type="ARBA" id="ARBA00022598"/>
    </source>
</evidence>
<dbReference type="PROSITE" id="PS50160">
    <property type="entry name" value="DNA_LIGASE_A3"/>
    <property type="match status" value="1"/>
</dbReference>
<name>A0ABW2YV06_9GAMM</name>
<dbReference type="Gene3D" id="3.30.470.30">
    <property type="entry name" value="DNA ligase/mRNA capping enzyme"/>
    <property type="match status" value="1"/>
</dbReference>
<dbReference type="EC" id="6.5.1.1" evidence="1"/>
<keyword evidence="11" id="KW-0131">Cell cycle</keyword>
<dbReference type="Gene3D" id="1.10.3260.10">
    <property type="entry name" value="DNA ligase, ATP-dependent, N-terminal domain"/>
    <property type="match status" value="1"/>
</dbReference>
<dbReference type="CDD" id="cd07972">
    <property type="entry name" value="OBF_DNA_ligase_Arch_LigB"/>
    <property type="match status" value="1"/>
</dbReference>
<dbReference type="Pfam" id="PF01068">
    <property type="entry name" value="DNA_ligase_A_M"/>
    <property type="match status" value="1"/>
</dbReference>
<dbReference type="InterPro" id="IPR026333">
    <property type="entry name" value="ATP_dep_DNA_lig_pp_1105_fam"/>
</dbReference>
<evidence type="ECO:0000256" key="6">
    <source>
        <dbReference type="ARBA" id="ARBA00022741"/>
    </source>
</evidence>
<keyword evidence="15" id="KW-1185">Reference proteome</keyword>
<dbReference type="CDD" id="cd07897">
    <property type="entry name" value="Adenylation_DNA_ligase_Bac1"/>
    <property type="match status" value="1"/>
</dbReference>
<keyword evidence="5" id="KW-0479">Metal-binding</keyword>
<dbReference type="GO" id="GO:0003910">
    <property type="term" value="F:DNA ligase (ATP) activity"/>
    <property type="evidence" value="ECO:0007669"/>
    <property type="project" value="UniProtKB-EC"/>
</dbReference>
<evidence type="ECO:0000259" key="13">
    <source>
        <dbReference type="PROSITE" id="PS50160"/>
    </source>
</evidence>
<dbReference type="NCBIfam" id="TIGR04120">
    <property type="entry name" value="DNA_lig_bact"/>
    <property type="match status" value="1"/>
</dbReference>
<dbReference type="InterPro" id="IPR012308">
    <property type="entry name" value="DNA_ligase_ATP-dep_N"/>
</dbReference>
<keyword evidence="9" id="KW-0233">DNA recombination</keyword>
<evidence type="ECO:0000256" key="5">
    <source>
        <dbReference type="ARBA" id="ARBA00022723"/>
    </source>
</evidence>
<sequence length="534" mass="59062">MQRFAALYERLDRSTGTGDKRAALVDYFRDAPPRDAAWALWLLAGGKVGGARARIASSGELRAWIGEESATPDWLVASSHHAVGDLAETLALLLDDPLQPAHDTSLADWIEGRLLPVAGAEPDARRAVVVAAWRSLRFRERLVFNKLLTGALRVGVSTGLVQNALAELSGLDIARIAQRMLGRWTPSPEFLAGLLSPDAQAGDAALPYPFFLASPLEGEAVALGEIGEWLLEWKWDGIRLQLIRRGADIALWSRGEERMDGRFPEIEAAAALLARDAVIDGELLAWQGEDAAPLPFSALQTRIQRLKPGPKALANAPARVLAYDLLELDGADLRERPLAQRRALLAELLDSAAHPLLRLSPEVAASGWEQAAQLREQARDRGVEGLMLKRRESPYRHGRKRGDWWKWKVDPLTVDAVLVYAQSGSGRRSTLYTDYTFALWEGDALVPVAKAYSGLDDTEILRLDRWIRANTLQRFGPVRSVTPEHVFELGFEGVNRSTRHKSGVAVRFPRILRWRTDKPAAEADRIESLRALAQ</sequence>
<evidence type="ECO:0000256" key="10">
    <source>
        <dbReference type="ARBA" id="ARBA00023204"/>
    </source>
</evidence>
<evidence type="ECO:0000256" key="7">
    <source>
        <dbReference type="ARBA" id="ARBA00022763"/>
    </source>
</evidence>
<keyword evidence="10" id="KW-0234">DNA repair</keyword>
<dbReference type="InterPro" id="IPR050191">
    <property type="entry name" value="ATP-dep_DNA_ligase"/>
</dbReference>
<evidence type="ECO:0000256" key="1">
    <source>
        <dbReference type="ARBA" id="ARBA00012727"/>
    </source>
</evidence>
<dbReference type="PANTHER" id="PTHR45674:SF13">
    <property type="entry name" value="DNA LIGASE-RELATED"/>
    <property type="match status" value="1"/>
</dbReference>
<organism evidence="14 15">
    <name type="scientific">Lysobacter koreensis</name>
    <dbReference type="NCBI Taxonomy" id="266122"/>
    <lineage>
        <taxon>Bacteria</taxon>
        <taxon>Pseudomonadati</taxon>
        <taxon>Pseudomonadota</taxon>
        <taxon>Gammaproteobacteria</taxon>
        <taxon>Lysobacterales</taxon>
        <taxon>Lysobacteraceae</taxon>
        <taxon>Lysobacter</taxon>
    </lineage>
</organism>
<evidence type="ECO:0000313" key="14">
    <source>
        <dbReference type="EMBL" id="MFD0740391.1"/>
    </source>
</evidence>
<keyword evidence="7" id="KW-0227">DNA damage</keyword>
<dbReference type="InterPro" id="IPR012310">
    <property type="entry name" value="DNA_ligase_ATP-dep_cent"/>
</dbReference>
<comment type="catalytic activity">
    <reaction evidence="12">
        <text>ATP + (deoxyribonucleotide)n-3'-hydroxyl + 5'-phospho-(deoxyribonucleotide)m = (deoxyribonucleotide)n+m + AMP + diphosphate.</text>
        <dbReference type="EC" id="6.5.1.1"/>
    </reaction>
</comment>
<reference evidence="15" key="1">
    <citation type="journal article" date="2019" name="Int. J. Syst. Evol. Microbiol.">
        <title>The Global Catalogue of Microorganisms (GCM) 10K type strain sequencing project: providing services to taxonomists for standard genome sequencing and annotation.</title>
        <authorList>
            <consortium name="The Broad Institute Genomics Platform"/>
            <consortium name="The Broad Institute Genome Sequencing Center for Infectious Disease"/>
            <person name="Wu L."/>
            <person name="Ma J."/>
        </authorList>
    </citation>
    <scope>NUCLEOTIDE SEQUENCE [LARGE SCALE GENOMIC DNA]</scope>
    <source>
        <strain evidence="15">CCUG 55491</strain>
    </source>
</reference>
<gene>
    <name evidence="14" type="ORF">ACFQZQ_13990</name>
</gene>
<comment type="caution">
    <text evidence="14">The sequence shown here is derived from an EMBL/GenBank/DDBJ whole genome shotgun (WGS) entry which is preliminary data.</text>
</comment>
<dbReference type="Gene3D" id="2.40.50.140">
    <property type="entry name" value="Nucleic acid-binding proteins"/>
    <property type="match status" value="1"/>
</dbReference>
<evidence type="ECO:0000256" key="11">
    <source>
        <dbReference type="ARBA" id="ARBA00023306"/>
    </source>
</evidence>
<dbReference type="NCBIfam" id="NF006701">
    <property type="entry name" value="PRK09247.1"/>
    <property type="match status" value="1"/>
</dbReference>
<dbReference type="Proteomes" id="UP001597090">
    <property type="component" value="Unassembled WGS sequence"/>
</dbReference>
<keyword evidence="4" id="KW-0235">DNA replication</keyword>
<dbReference type="Pfam" id="PF04679">
    <property type="entry name" value="DNA_ligase_A_C"/>
    <property type="match status" value="1"/>
</dbReference>
<dbReference type="InterPro" id="IPR036599">
    <property type="entry name" value="DNA_ligase_N_sf"/>
</dbReference>
<protein>
    <recommendedName>
        <fullName evidence="1">DNA ligase (ATP)</fullName>
        <ecNumber evidence="1">6.5.1.1</ecNumber>
    </recommendedName>
</protein>